<dbReference type="AlphaFoldDB" id="A0A8S3R107"/>
<evidence type="ECO:0000259" key="5">
    <source>
        <dbReference type="PROSITE" id="PS50014"/>
    </source>
</evidence>
<keyword evidence="7" id="KW-1185">Reference proteome</keyword>
<feature type="region of interest" description="Disordered" evidence="4">
    <location>
        <begin position="214"/>
        <end position="265"/>
    </location>
</feature>
<evidence type="ECO:0000313" key="6">
    <source>
        <dbReference type="EMBL" id="CAG2200734.1"/>
    </source>
</evidence>
<evidence type="ECO:0000256" key="2">
    <source>
        <dbReference type="PROSITE-ProRule" id="PRU00035"/>
    </source>
</evidence>
<dbReference type="PANTHER" id="PTHR15398">
    <property type="entry name" value="BROMODOMAIN-CONTAINING PROTEIN 8"/>
    <property type="match status" value="1"/>
</dbReference>
<dbReference type="GO" id="GO:0035267">
    <property type="term" value="C:NuA4 histone acetyltransferase complex"/>
    <property type="evidence" value="ECO:0007669"/>
    <property type="project" value="TreeGrafter"/>
</dbReference>
<feature type="region of interest" description="Disordered" evidence="4">
    <location>
        <begin position="539"/>
        <end position="590"/>
    </location>
</feature>
<gene>
    <name evidence="6" type="ORF">MEDL_15370</name>
</gene>
<feature type="compositionally biased region" description="Low complexity" evidence="4">
    <location>
        <begin position="234"/>
        <end position="243"/>
    </location>
</feature>
<sequence>MASATKFKLHGPLDVWSTREKLALACSVLRSGDQNWVSVSRAIKPFGENTRSPEWFSQRNCALQYTDLLEKIETPKRKRGDKGEAENPQSQIIRQLAVDRAEELKKHVVEYQQRYKKLKRDLESIKTGQWDDTLPEIWEQIQKLTKKSKKRFKFMKDEEVEETSVPINKPLTLDIKRLSADDKPKPTPPTSPLLSTLLQSSKSSFGDLQQLKQEVESKDQQQTPKTSVGSTKQTESSTAAAGETTDKTSTTAPVKRPQLPSTEKAEIDPEIVVKIEPIEQIQDVQVNVEVVTEEVKQEVDKEVVVESQKEAPEVEKLDVKEEDVSFNISTSILLVDFSLLVDFGARKSSSRRSSARNKKSIDISEEDKKEDLSSQLTDGETSDDDGNESDDTAIGSASIANTSVTATFSESIPNSPLSHCSDTEDDKAHKNWKKSIMLVWRMAANHKYANVFLHPVTNEIAPGYQGIVLRPLDLTTIKKNVEAGITRTTPEFQRDMMLMFTNAIMYNSCNHNVHKMAVEMYDDVMTHIEQYVSAQLMLQSSESKSLRPSRRTESSDKSDKEDDSKRRRTFSESHQEGGKSKKRKTRGDDT</sequence>
<evidence type="ECO:0000313" key="7">
    <source>
        <dbReference type="Proteomes" id="UP000683360"/>
    </source>
</evidence>
<dbReference type="PRINTS" id="PR00503">
    <property type="entry name" value="BROMODOMAIN"/>
</dbReference>
<feature type="domain" description="Bromo" evidence="5">
    <location>
        <begin position="444"/>
        <end position="514"/>
    </location>
</feature>
<dbReference type="InterPro" id="IPR001487">
    <property type="entry name" value="Bromodomain"/>
</dbReference>
<dbReference type="CDD" id="cd05507">
    <property type="entry name" value="Bromo_brd8_like"/>
    <property type="match status" value="1"/>
</dbReference>
<dbReference type="PANTHER" id="PTHR15398:SF4">
    <property type="entry name" value="BROMODOMAIN-CONTAINING PROTEIN 8 ISOFORM X1"/>
    <property type="match status" value="1"/>
</dbReference>
<dbReference type="PROSITE" id="PS50014">
    <property type="entry name" value="BROMODOMAIN_2"/>
    <property type="match status" value="1"/>
</dbReference>
<evidence type="ECO:0000256" key="1">
    <source>
        <dbReference type="ARBA" id="ARBA00023117"/>
    </source>
</evidence>
<feature type="coiled-coil region" evidence="3">
    <location>
        <begin position="94"/>
        <end position="128"/>
    </location>
</feature>
<evidence type="ECO:0000256" key="3">
    <source>
        <dbReference type="SAM" id="Coils"/>
    </source>
</evidence>
<dbReference type="OrthoDB" id="1742084at2759"/>
<feature type="compositionally biased region" description="Polar residues" evidence="4">
    <location>
        <begin position="220"/>
        <end position="233"/>
    </location>
</feature>
<comment type="caution">
    <text evidence="6">The sequence shown here is derived from an EMBL/GenBank/DDBJ whole genome shotgun (WGS) entry which is preliminary data.</text>
</comment>
<organism evidence="6 7">
    <name type="scientific">Mytilus edulis</name>
    <name type="common">Blue mussel</name>
    <dbReference type="NCBI Taxonomy" id="6550"/>
    <lineage>
        <taxon>Eukaryota</taxon>
        <taxon>Metazoa</taxon>
        <taxon>Spiralia</taxon>
        <taxon>Lophotrochozoa</taxon>
        <taxon>Mollusca</taxon>
        <taxon>Bivalvia</taxon>
        <taxon>Autobranchia</taxon>
        <taxon>Pteriomorphia</taxon>
        <taxon>Mytilida</taxon>
        <taxon>Mytiloidea</taxon>
        <taxon>Mytilidae</taxon>
        <taxon>Mytilinae</taxon>
        <taxon>Mytilus</taxon>
    </lineage>
</organism>
<protein>
    <submittedName>
        <fullName evidence="6">BRD8</fullName>
    </submittedName>
</protein>
<reference evidence="6" key="1">
    <citation type="submission" date="2021-03" db="EMBL/GenBank/DDBJ databases">
        <authorList>
            <person name="Bekaert M."/>
        </authorList>
    </citation>
    <scope>NUCLEOTIDE SEQUENCE</scope>
</reference>
<feature type="region of interest" description="Disordered" evidence="4">
    <location>
        <begin position="351"/>
        <end position="394"/>
    </location>
</feature>
<accession>A0A8S3R107</accession>
<feature type="compositionally biased region" description="Acidic residues" evidence="4">
    <location>
        <begin position="380"/>
        <end position="391"/>
    </location>
</feature>
<evidence type="ECO:0000256" key="4">
    <source>
        <dbReference type="SAM" id="MobiDB-lite"/>
    </source>
</evidence>
<dbReference type="Pfam" id="PF00439">
    <property type="entry name" value="Bromodomain"/>
    <property type="match status" value="1"/>
</dbReference>
<proteinExistence type="predicted"/>
<feature type="compositionally biased region" description="Basic residues" evidence="4">
    <location>
        <begin position="580"/>
        <end position="590"/>
    </location>
</feature>
<feature type="compositionally biased region" description="Basic and acidic residues" evidence="4">
    <location>
        <begin position="359"/>
        <end position="372"/>
    </location>
</feature>
<dbReference type="InterPro" id="IPR036427">
    <property type="entry name" value="Bromodomain-like_sf"/>
</dbReference>
<dbReference type="InterPro" id="IPR037966">
    <property type="entry name" value="Brd8_Bromo_dom"/>
</dbReference>
<dbReference type="Proteomes" id="UP000683360">
    <property type="component" value="Unassembled WGS sequence"/>
</dbReference>
<name>A0A8S3R107_MYTED</name>
<dbReference type="SMART" id="SM00297">
    <property type="entry name" value="BROMO"/>
    <property type="match status" value="1"/>
</dbReference>
<dbReference type="EMBL" id="CAJPWZ010000756">
    <property type="protein sequence ID" value="CAG2200734.1"/>
    <property type="molecule type" value="Genomic_DNA"/>
</dbReference>
<keyword evidence="3" id="KW-0175">Coiled coil</keyword>
<dbReference type="Gene3D" id="1.20.920.10">
    <property type="entry name" value="Bromodomain-like"/>
    <property type="match status" value="1"/>
</dbReference>
<dbReference type="SUPFAM" id="SSF47370">
    <property type="entry name" value="Bromodomain"/>
    <property type="match status" value="1"/>
</dbReference>
<keyword evidence="1 2" id="KW-0103">Bromodomain</keyword>
<feature type="compositionally biased region" description="Basic and acidic residues" evidence="4">
    <location>
        <begin position="550"/>
        <end position="579"/>
    </location>
</feature>